<gene>
    <name evidence="1" type="ORF">EDC90_100692</name>
</gene>
<reference evidence="1 2" key="1">
    <citation type="submission" date="2019-03" db="EMBL/GenBank/DDBJ databases">
        <title>Freshwater and sediment microbial communities from various areas in North America, analyzing microbe dynamics in response to fracking.</title>
        <authorList>
            <person name="Lamendella R."/>
        </authorList>
    </citation>
    <scope>NUCLEOTIDE SEQUENCE [LARGE SCALE GENOMIC DNA]</scope>
    <source>
        <strain evidence="1 2">175.2</strain>
    </source>
</reference>
<dbReference type="Proteomes" id="UP000295097">
    <property type="component" value="Unassembled WGS sequence"/>
</dbReference>
<proteinExistence type="predicted"/>
<protein>
    <submittedName>
        <fullName evidence="1">Uncharacterized protein</fullName>
    </submittedName>
</protein>
<sequence length="69" mass="7520">MIIVPFGGERLYRFTIQENADMLQGCEAEVSTGPPLHRQFGAGEGPAGVVSVFGLYRLEQGGDFRFVEA</sequence>
<dbReference type="AlphaFoldDB" id="A0A4V2V4N9"/>
<accession>A0A4V2V4N9</accession>
<evidence type="ECO:0000313" key="1">
    <source>
        <dbReference type="EMBL" id="TCT41834.1"/>
    </source>
</evidence>
<organism evidence="1 2">
    <name type="scientific">Martelella mediterranea</name>
    <dbReference type="NCBI Taxonomy" id="293089"/>
    <lineage>
        <taxon>Bacteria</taxon>
        <taxon>Pseudomonadati</taxon>
        <taxon>Pseudomonadota</taxon>
        <taxon>Alphaproteobacteria</taxon>
        <taxon>Hyphomicrobiales</taxon>
        <taxon>Aurantimonadaceae</taxon>
        <taxon>Martelella</taxon>
    </lineage>
</organism>
<name>A0A4V2V4N9_9HYPH</name>
<comment type="caution">
    <text evidence="1">The sequence shown here is derived from an EMBL/GenBank/DDBJ whole genome shotgun (WGS) entry which is preliminary data.</text>
</comment>
<evidence type="ECO:0000313" key="2">
    <source>
        <dbReference type="Proteomes" id="UP000295097"/>
    </source>
</evidence>
<dbReference type="EMBL" id="SMAR01000006">
    <property type="protein sequence ID" value="TCT41834.1"/>
    <property type="molecule type" value="Genomic_DNA"/>
</dbReference>
<keyword evidence="2" id="KW-1185">Reference proteome</keyword>